<name>A0AC34F8I2_9BILA</name>
<dbReference type="Proteomes" id="UP000887579">
    <property type="component" value="Unplaced"/>
</dbReference>
<reference evidence="2" key="1">
    <citation type="submission" date="2022-11" db="UniProtKB">
        <authorList>
            <consortium name="WormBaseParasite"/>
        </authorList>
    </citation>
    <scope>IDENTIFICATION</scope>
</reference>
<sequence length="177" mass="19728">MTAGKKIASAAVNNRKQTPLMSWLRDKLLAIGRRPDQAPPGLPGPDGKFVFNYQNRYPNTQASRSPDPPALPGGVHHKLADNYYLTRDARHSVQPPPELYKSQEEGSIGVFTDLNNQPIDKPILGVNKGPSQNFGLKAPTPGFGFEWNRSVTEEQPSQKNDKHLAFAQKFDKYLKLH</sequence>
<accession>A0AC34F8I2</accession>
<protein>
    <submittedName>
        <fullName evidence="2">NADH dehydrogenase [ubiquinone] 1 alpha subcomplex subunit 7</fullName>
    </submittedName>
</protein>
<organism evidence="1 2">
    <name type="scientific">Panagrolaimus sp. ES5</name>
    <dbReference type="NCBI Taxonomy" id="591445"/>
    <lineage>
        <taxon>Eukaryota</taxon>
        <taxon>Metazoa</taxon>
        <taxon>Ecdysozoa</taxon>
        <taxon>Nematoda</taxon>
        <taxon>Chromadorea</taxon>
        <taxon>Rhabditida</taxon>
        <taxon>Tylenchina</taxon>
        <taxon>Panagrolaimomorpha</taxon>
        <taxon>Panagrolaimoidea</taxon>
        <taxon>Panagrolaimidae</taxon>
        <taxon>Panagrolaimus</taxon>
    </lineage>
</organism>
<evidence type="ECO:0000313" key="2">
    <source>
        <dbReference type="WBParaSite" id="ES5_v2.g13248.t1"/>
    </source>
</evidence>
<dbReference type="WBParaSite" id="ES5_v2.g13248.t1">
    <property type="protein sequence ID" value="ES5_v2.g13248.t1"/>
    <property type="gene ID" value="ES5_v2.g13248"/>
</dbReference>
<evidence type="ECO:0000313" key="1">
    <source>
        <dbReference type="Proteomes" id="UP000887579"/>
    </source>
</evidence>
<proteinExistence type="predicted"/>